<keyword evidence="6" id="KW-0548">Nucleotidyltransferase</keyword>
<dbReference type="CDD" id="cd05398">
    <property type="entry name" value="NT_ClassII-CCAase"/>
    <property type="match status" value="1"/>
</dbReference>
<gene>
    <name evidence="15" type="ORF">ACE1CI_31565</name>
</gene>
<feature type="domain" description="tRNA nucleotidyltransferase/poly(A) polymerase RNA and SrmB- binding" evidence="13">
    <location>
        <begin position="169"/>
        <end position="226"/>
    </location>
</feature>
<evidence type="ECO:0000256" key="3">
    <source>
        <dbReference type="ARBA" id="ARBA00022555"/>
    </source>
</evidence>
<evidence type="ECO:0000259" key="12">
    <source>
        <dbReference type="Pfam" id="PF01743"/>
    </source>
</evidence>
<dbReference type="EMBL" id="JBHFNR010000253">
    <property type="protein sequence ID" value="MFB2897479.1"/>
    <property type="molecule type" value="Genomic_DNA"/>
</dbReference>
<dbReference type="InterPro" id="IPR002646">
    <property type="entry name" value="PolA_pol_head_dom"/>
</dbReference>
<feature type="domain" description="Poly A polymerase head" evidence="12">
    <location>
        <begin position="32"/>
        <end position="144"/>
    </location>
</feature>
<reference evidence="15 16" key="1">
    <citation type="submission" date="2024-09" db="EMBL/GenBank/DDBJ databases">
        <title>Floridaenema gen nov. (Aerosakkonemataceae, Aerosakkonematales ord. nov., Cyanobacteria) from benthic tropical and subtropical fresh waters, with the description of four new species.</title>
        <authorList>
            <person name="Moretto J.A."/>
            <person name="Berthold D.E."/>
            <person name="Lefler F.W."/>
            <person name="Huang I.-S."/>
            <person name="Laughinghouse H. IV."/>
        </authorList>
    </citation>
    <scope>NUCLEOTIDE SEQUENCE [LARGE SCALE GENOMIC DNA]</scope>
    <source>
        <strain evidence="15 16">BLCC-F50</strain>
    </source>
</reference>
<dbReference type="Pfam" id="PF13735">
    <property type="entry name" value="tRNA_NucTran2_2"/>
    <property type="match status" value="1"/>
</dbReference>
<dbReference type="Gene3D" id="3.30.460.10">
    <property type="entry name" value="Beta Polymerase, domain 2"/>
    <property type="match status" value="1"/>
</dbReference>
<dbReference type="Proteomes" id="UP001576784">
    <property type="component" value="Unassembled WGS sequence"/>
</dbReference>
<dbReference type="RefSeq" id="WP_413267092.1">
    <property type="nucleotide sequence ID" value="NZ_JBHFNR010000253.1"/>
</dbReference>
<dbReference type="SUPFAM" id="SSF81301">
    <property type="entry name" value="Nucleotidyltransferase"/>
    <property type="match status" value="1"/>
</dbReference>
<comment type="similarity">
    <text evidence="2 11">Belongs to the tRNA nucleotidyltransferase/poly(A) polymerase family.</text>
</comment>
<keyword evidence="16" id="KW-1185">Reference proteome</keyword>
<dbReference type="PANTHER" id="PTHR47545:SF2">
    <property type="entry name" value="CC-ADDING TRNA NUCLEOTIDYLTRANSFERASE"/>
    <property type="match status" value="1"/>
</dbReference>
<keyword evidence="10 11" id="KW-0694">RNA-binding</keyword>
<feature type="domain" description="CCA-adding enzyme C-terminal" evidence="14">
    <location>
        <begin position="273"/>
        <end position="418"/>
    </location>
</feature>
<dbReference type="SUPFAM" id="SSF81891">
    <property type="entry name" value="Poly A polymerase C-terminal region-like"/>
    <property type="match status" value="1"/>
</dbReference>
<evidence type="ECO:0000256" key="7">
    <source>
        <dbReference type="ARBA" id="ARBA00022723"/>
    </source>
</evidence>
<sequence length="430" mass="48395">MNHRDTENAEKEFSALSPENWPFDLEFLPQSAYMVGGAVRDALLGKRRDYLDLDFIIPEKAVKVARQIATHYKAGFVLLDPQRQIARVVFPNATADFAQQEGDSLETDLRRRDFTMNAIAYNPHTNQLIDPLQGYSDLKQNLIRMVSSANLQDDPLRLLRAYRQAAQLGFTIQPETRSVIREMAPLLGKVAAERVRVELGYLLNSPSGIPWLTAAWEDGLINIWLSHATEKSFHQLVAVDWAATTLVEIWPLLGIELSQAIRDTIKTPWLSLAKLACLVTTDPILAEVELQKLSYSRAEIKAVTTILKLLPQLRRQQVLPNGMSLRQQYFFFREAGKAFPIVAVSALANEISIEVISPLINRYLNHDDQVAHPIPLISGNDLIRELNLTPSPKLGELLTEIQIARIEGKISTVEEAIAFAAELLKNMRAY</sequence>
<evidence type="ECO:0000256" key="6">
    <source>
        <dbReference type="ARBA" id="ARBA00022695"/>
    </source>
</evidence>
<evidence type="ECO:0000259" key="14">
    <source>
        <dbReference type="Pfam" id="PF13735"/>
    </source>
</evidence>
<evidence type="ECO:0000313" key="16">
    <source>
        <dbReference type="Proteomes" id="UP001576784"/>
    </source>
</evidence>
<dbReference type="InterPro" id="IPR032828">
    <property type="entry name" value="PolyA_RNA-bd"/>
</dbReference>
<evidence type="ECO:0000256" key="2">
    <source>
        <dbReference type="ARBA" id="ARBA00007265"/>
    </source>
</evidence>
<name>A0ABV4Y0F0_9CYAN</name>
<evidence type="ECO:0000256" key="4">
    <source>
        <dbReference type="ARBA" id="ARBA00022679"/>
    </source>
</evidence>
<evidence type="ECO:0000256" key="1">
    <source>
        <dbReference type="ARBA" id="ARBA00001946"/>
    </source>
</evidence>
<evidence type="ECO:0000256" key="11">
    <source>
        <dbReference type="RuleBase" id="RU003953"/>
    </source>
</evidence>
<accession>A0ABV4Y0F0</accession>
<organism evidence="15 16">
    <name type="scientific">Floridaenema flaviceps BLCC-F50</name>
    <dbReference type="NCBI Taxonomy" id="3153642"/>
    <lineage>
        <taxon>Bacteria</taxon>
        <taxon>Bacillati</taxon>
        <taxon>Cyanobacteriota</taxon>
        <taxon>Cyanophyceae</taxon>
        <taxon>Oscillatoriophycideae</taxon>
        <taxon>Aerosakkonematales</taxon>
        <taxon>Aerosakkonemataceae</taxon>
        <taxon>Floridanema</taxon>
        <taxon>Floridanema flaviceps</taxon>
    </lineage>
</organism>
<comment type="caution">
    <text evidence="15">The sequence shown here is derived from an EMBL/GenBank/DDBJ whole genome shotgun (WGS) entry which is preliminary data.</text>
</comment>
<dbReference type="Gene3D" id="1.10.3090.10">
    <property type="entry name" value="cca-adding enzyme, domain 2"/>
    <property type="match status" value="1"/>
</dbReference>
<protein>
    <submittedName>
        <fullName evidence="15">CCA tRNA nucleotidyltransferase</fullName>
    </submittedName>
</protein>
<evidence type="ECO:0000259" key="13">
    <source>
        <dbReference type="Pfam" id="PF12627"/>
    </source>
</evidence>
<evidence type="ECO:0000256" key="5">
    <source>
        <dbReference type="ARBA" id="ARBA00022694"/>
    </source>
</evidence>
<dbReference type="InterPro" id="IPR050124">
    <property type="entry name" value="tRNA_CCA-adding_enzyme"/>
</dbReference>
<keyword evidence="3" id="KW-0820">tRNA-binding</keyword>
<keyword evidence="7" id="KW-0479">Metal-binding</keyword>
<comment type="cofactor">
    <cofactor evidence="1">
        <name>Mg(2+)</name>
        <dbReference type="ChEBI" id="CHEBI:18420"/>
    </cofactor>
</comment>
<dbReference type="PANTHER" id="PTHR47545">
    <property type="entry name" value="MULTIFUNCTIONAL CCA PROTEIN"/>
    <property type="match status" value="1"/>
</dbReference>
<keyword evidence="9" id="KW-0460">Magnesium</keyword>
<proteinExistence type="inferred from homology"/>
<evidence type="ECO:0000256" key="10">
    <source>
        <dbReference type="ARBA" id="ARBA00022884"/>
    </source>
</evidence>
<dbReference type="Pfam" id="PF12627">
    <property type="entry name" value="PolyA_pol_RNAbd"/>
    <property type="match status" value="1"/>
</dbReference>
<keyword evidence="8" id="KW-0547">Nucleotide-binding</keyword>
<evidence type="ECO:0000256" key="9">
    <source>
        <dbReference type="ARBA" id="ARBA00022842"/>
    </source>
</evidence>
<dbReference type="InterPro" id="IPR043519">
    <property type="entry name" value="NT_sf"/>
</dbReference>
<evidence type="ECO:0000313" key="15">
    <source>
        <dbReference type="EMBL" id="MFB2897479.1"/>
    </source>
</evidence>
<dbReference type="InterPro" id="IPR032810">
    <property type="entry name" value="CCA-adding_enz_C"/>
</dbReference>
<dbReference type="Pfam" id="PF01743">
    <property type="entry name" value="PolyA_pol"/>
    <property type="match status" value="1"/>
</dbReference>
<keyword evidence="4 11" id="KW-0808">Transferase</keyword>
<evidence type="ECO:0000256" key="8">
    <source>
        <dbReference type="ARBA" id="ARBA00022741"/>
    </source>
</evidence>
<keyword evidence="5" id="KW-0819">tRNA processing</keyword>